<accession>J9FT85</accession>
<dbReference type="EMBL" id="AMCI01004400">
    <property type="protein sequence ID" value="EJW98166.1"/>
    <property type="molecule type" value="Genomic_DNA"/>
</dbReference>
<comment type="caution">
    <text evidence="1">The sequence shown here is derived from an EMBL/GenBank/DDBJ whole genome shotgun (WGS) entry which is preliminary data.</text>
</comment>
<dbReference type="Pfam" id="PF01790">
    <property type="entry name" value="LGT"/>
    <property type="match status" value="1"/>
</dbReference>
<name>J9FT85_9ZZZZ</name>
<dbReference type="GO" id="GO:0008961">
    <property type="term" value="F:phosphatidylglycerol-prolipoprotein diacylglyceryl transferase activity"/>
    <property type="evidence" value="ECO:0007669"/>
    <property type="project" value="InterPro"/>
</dbReference>
<dbReference type="GO" id="GO:0042158">
    <property type="term" value="P:lipoprotein biosynthetic process"/>
    <property type="evidence" value="ECO:0007669"/>
    <property type="project" value="InterPro"/>
</dbReference>
<gene>
    <name evidence="1" type="ORF">EVA_13725</name>
</gene>
<keyword evidence="1" id="KW-0328">Glycosyltransferase</keyword>
<dbReference type="EC" id="2.4.99.-" evidence="1"/>
<dbReference type="GO" id="GO:0005886">
    <property type="term" value="C:plasma membrane"/>
    <property type="evidence" value="ECO:0007669"/>
    <property type="project" value="InterPro"/>
</dbReference>
<sequence length="60" mass="6590">MCAITFPMGGYAPGGVPLVPTQIYSSILDFLHCLLLLWIARHKQDDGQVAACYLIFYSIG</sequence>
<keyword evidence="1" id="KW-0449">Lipoprotein</keyword>
<dbReference type="InterPro" id="IPR001640">
    <property type="entry name" value="Lgt"/>
</dbReference>
<evidence type="ECO:0000313" key="1">
    <source>
        <dbReference type="EMBL" id="EJW98166.1"/>
    </source>
</evidence>
<proteinExistence type="predicted"/>
<feature type="non-terminal residue" evidence="1">
    <location>
        <position position="60"/>
    </location>
</feature>
<dbReference type="AlphaFoldDB" id="J9FT85"/>
<keyword evidence="1" id="KW-0808">Transferase</keyword>
<reference evidence="1" key="1">
    <citation type="journal article" date="2012" name="PLoS ONE">
        <title>Gene sets for utilization of primary and secondary nutrition supplies in the distal gut of endangered iberian lynx.</title>
        <authorList>
            <person name="Alcaide M."/>
            <person name="Messina E."/>
            <person name="Richter M."/>
            <person name="Bargiela R."/>
            <person name="Peplies J."/>
            <person name="Huws S.A."/>
            <person name="Newbold C.J."/>
            <person name="Golyshin P.N."/>
            <person name="Simon M.A."/>
            <person name="Lopez G."/>
            <person name="Yakimov M.M."/>
            <person name="Ferrer M."/>
        </authorList>
    </citation>
    <scope>NUCLEOTIDE SEQUENCE</scope>
</reference>
<organism evidence="1">
    <name type="scientific">gut metagenome</name>
    <dbReference type="NCBI Taxonomy" id="749906"/>
    <lineage>
        <taxon>unclassified sequences</taxon>
        <taxon>metagenomes</taxon>
        <taxon>organismal metagenomes</taxon>
    </lineage>
</organism>
<protein>
    <submittedName>
        <fullName evidence="1">Prolipoprotein diacylglyceryl transferase</fullName>
        <ecNumber evidence="1">2.4.99.-</ecNumber>
    </submittedName>
</protein>